<organism evidence="3">
    <name type="scientific">Microbacterium sp. LWS13-1.2</name>
    <dbReference type="NCBI Taxonomy" id="3135264"/>
    <lineage>
        <taxon>Bacteria</taxon>
        <taxon>Bacillati</taxon>
        <taxon>Actinomycetota</taxon>
        <taxon>Actinomycetes</taxon>
        <taxon>Micrococcales</taxon>
        <taxon>Microbacteriaceae</taxon>
        <taxon>Microbacterium</taxon>
    </lineage>
</organism>
<dbReference type="AlphaFoldDB" id="A0AAU6SE40"/>
<evidence type="ECO:0000313" key="3">
    <source>
        <dbReference type="EMBL" id="WZO35184.1"/>
    </source>
</evidence>
<dbReference type="EMBL" id="CP151632">
    <property type="protein sequence ID" value="WZO35184.1"/>
    <property type="molecule type" value="Genomic_DNA"/>
</dbReference>
<accession>A0AAU6SE40</accession>
<dbReference type="SUPFAM" id="SSF56281">
    <property type="entry name" value="Metallo-hydrolase/oxidoreductase"/>
    <property type="match status" value="1"/>
</dbReference>
<proteinExistence type="predicted"/>
<dbReference type="RefSeq" id="WP_349426022.1">
    <property type="nucleotide sequence ID" value="NZ_CP151632.1"/>
</dbReference>
<evidence type="ECO:0000256" key="1">
    <source>
        <dbReference type="ARBA" id="ARBA00022801"/>
    </source>
</evidence>
<dbReference type="PANTHER" id="PTHR43546">
    <property type="entry name" value="UPF0173 METAL-DEPENDENT HYDROLASE MJ1163-RELATED"/>
    <property type="match status" value="1"/>
</dbReference>
<dbReference type="Gene3D" id="3.60.15.10">
    <property type="entry name" value="Ribonuclease Z/Hydroxyacylglutathione hydrolase-like"/>
    <property type="match status" value="1"/>
</dbReference>
<dbReference type="Pfam" id="PF12706">
    <property type="entry name" value="Lactamase_B_2"/>
    <property type="match status" value="1"/>
</dbReference>
<dbReference type="PANTHER" id="PTHR43546:SF9">
    <property type="entry name" value="L-ASCORBATE-6-PHOSPHATE LACTONASE ULAG-RELATED"/>
    <property type="match status" value="1"/>
</dbReference>
<gene>
    <name evidence="3" type="ORF">MRBLWS13_002872</name>
</gene>
<dbReference type="InterPro" id="IPR036866">
    <property type="entry name" value="RibonucZ/Hydroxyglut_hydro"/>
</dbReference>
<keyword evidence="1" id="KW-0378">Hydrolase</keyword>
<feature type="domain" description="Metallo-beta-lactamase" evidence="2">
    <location>
        <begin position="19"/>
        <end position="223"/>
    </location>
</feature>
<protein>
    <submittedName>
        <fullName evidence="3">MBL fold metallo-hydrolase</fullName>
    </submittedName>
</protein>
<dbReference type="InterPro" id="IPR001279">
    <property type="entry name" value="Metallo-B-lactamas"/>
</dbReference>
<dbReference type="InterPro" id="IPR050114">
    <property type="entry name" value="UPF0173_UPF0282_UlaG_hydrolase"/>
</dbReference>
<name>A0AAU6SE40_9MICO</name>
<evidence type="ECO:0000259" key="2">
    <source>
        <dbReference type="Pfam" id="PF12706"/>
    </source>
</evidence>
<reference evidence="3" key="1">
    <citation type="submission" date="2024-04" db="EMBL/GenBank/DDBJ databases">
        <authorList>
            <person name="Roder T."/>
            <person name="Oberhansli S."/>
            <person name="Kreuzer M."/>
        </authorList>
    </citation>
    <scope>NUCLEOTIDE SEQUENCE</scope>
    <source>
        <strain evidence="3">LWS13-1.2</strain>
    </source>
</reference>
<dbReference type="GO" id="GO:0016787">
    <property type="term" value="F:hydrolase activity"/>
    <property type="evidence" value="ECO:0007669"/>
    <property type="project" value="UniProtKB-KW"/>
</dbReference>
<sequence>MRITRIGGPTALVEWEGWRILTDPTFDPPGRTYSFALGTTSRKTTGPAIALADIGDVDLVLVSHHDHADNLDDAGRAGLGVGRTVLTTVAGAKRLSATGAHPDARGLRAGDTVTLTAEGKPDLVVTATPCRHGAPFTRPIVGPVVGFALAGVGAAHPALWMTGDTVMYPALRRVAAGMHPDVALVHIGAVRFPLTGPLAYTMDADDAIELIGLAEPGAAVPVHVEGWSHFSQQEDEATRVLAAAPGAVRERVRWAPLGEPIDFP</sequence>